<keyword evidence="1" id="KW-0805">Transcription regulation</keyword>
<dbReference type="PANTHER" id="PTHR47894">
    <property type="entry name" value="HTH-TYPE TRANSCRIPTIONAL REGULATOR GADX"/>
    <property type="match status" value="1"/>
</dbReference>
<dbReference type="PANTHER" id="PTHR47894:SF1">
    <property type="entry name" value="HTH-TYPE TRANSCRIPTIONAL REGULATOR VQSM"/>
    <property type="match status" value="1"/>
</dbReference>
<dbReference type="InterPro" id="IPR032687">
    <property type="entry name" value="AraC-type_N"/>
</dbReference>
<dbReference type="PRINTS" id="PR00032">
    <property type="entry name" value="HTHARAC"/>
</dbReference>
<dbReference type="AlphaFoldDB" id="A0A239IVB6"/>
<dbReference type="InterPro" id="IPR009057">
    <property type="entry name" value="Homeodomain-like_sf"/>
</dbReference>
<evidence type="ECO:0000259" key="4">
    <source>
        <dbReference type="PROSITE" id="PS01124"/>
    </source>
</evidence>
<evidence type="ECO:0000313" key="6">
    <source>
        <dbReference type="Proteomes" id="UP000242915"/>
    </source>
</evidence>
<keyword evidence="2" id="KW-0238">DNA-binding</keyword>
<dbReference type="InterPro" id="IPR018060">
    <property type="entry name" value="HTH_AraC"/>
</dbReference>
<organism evidence="5 6">
    <name type="scientific">Pseudomonas segetis</name>
    <dbReference type="NCBI Taxonomy" id="298908"/>
    <lineage>
        <taxon>Bacteria</taxon>
        <taxon>Pseudomonadati</taxon>
        <taxon>Pseudomonadota</taxon>
        <taxon>Gammaproteobacteria</taxon>
        <taxon>Pseudomonadales</taxon>
        <taxon>Pseudomonadaceae</taxon>
        <taxon>Pseudomonas</taxon>
    </lineage>
</organism>
<evidence type="ECO:0000313" key="5">
    <source>
        <dbReference type="EMBL" id="SNS97590.1"/>
    </source>
</evidence>
<dbReference type="GO" id="GO:0000976">
    <property type="term" value="F:transcription cis-regulatory region binding"/>
    <property type="evidence" value="ECO:0007669"/>
    <property type="project" value="TreeGrafter"/>
</dbReference>
<evidence type="ECO:0000256" key="3">
    <source>
        <dbReference type="ARBA" id="ARBA00023163"/>
    </source>
</evidence>
<dbReference type="Proteomes" id="UP000242915">
    <property type="component" value="Unassembled WGS sequence"/>
</dbReference>
<dbReference type="Pfam" id="PF12833">
    <property type="entry name" value="HTH_18"/>
    <property type="match status" value="1"/>
</dbReference>
<keyword evidence="6" id="KW-1185">Reference proteome</keyword>
<dbReference type="EMBL" id="FZOG01000007">
    <property type="protein sequence ID" value="SNS97590.1"/>
    <property type="molecule type" value="Genomic_DNA"/>
</dbReference>
<accession>A0A239IVB6</accession>
<dbReference type="Gene3D" id="1.10.10.60">
    <property type="entry name" value="Homeodomain-like"/>
    <property type="match status" value="1"/>
</dbReference>
<dbReference type="SUPFAM" id="SSF46689">
    <property type="entry name" value="Homeodomain-like"/>
    <property type="match status" value="1"/>
</dbReference>
<feature type="domain" description="HTH araC/xylS-type" evidence="4">
    <location>
        <begin position="238"/>
        <end position="336"/>
    </location>
</feature>
<protein>
    <submittedName>
        <fullName evidence="5">Transcriptional regulator, AraC family</fullName>
    </submittedName>
</protein>
<dbReference type="RefSeq" id="WP_089361060.1">
    <property type="nucleotide sequence ID" value="NZ_FZOG01000007.1"/>
</dbReference>
<dbReference type="SMART" id="SM00342">
    <property type="entry name" value="HTH_ARAC"/>
    <property type="match status" value="1"/>
</dbReference>
<gene>
    <name evidence="5" type="ORF">SAMN05216255_4043</name>
</gene>
<name>A0A239IVB6_9PSED</name>
<proteinExistence type="predicted"/>
<dbReference type="Pfam" id="PF12625">
    <property type="entry name" value="Arabinose_bd"/>
    <property type="match status" value="1"/>
</dbReference>
<keyword evidence="3" id="KW-0804">Transcription</keyword>
<dbReference type="PROSITE" id="PS01124">
    <property type="entry name" value="HTH_ARAC_FAMILY_2"/>
    <property type="match status" value="1"/>
</dbReference>
<reference evidence="6" key="1">
    <citation type="submission" date="2017-06" db="EMBL/GenBank/DDBJ databases">
        <authorList>
            <person name="Varghese N."/>
            <person name="Submissions S."/>
        </authorList>
    </citation>
    <scope>NUCLEOTIDE SEQUENCE [LARGE SCALE GENOMIC DNA]</scope>
    <source>
        <strain evidence="6">CIP 108523</strain>
    </source>
</reference>
<evidence type="ECO:0000256" key="2">
    <source>
        <dbReference type="ARBA" id="ARBA00023125"/>
    </source>
</evidence>
<evidence type="ECO:0000256" key="1">
    <source>
        <dbReference type="ARBA" id="ARBA00023015"/>
    </source>
</evidence>
<dbReference type="GO" id="GO:0005829">
    <property type="term" value="C:cytosol"/>
    <property type="evidence" value="ECO:0007669"/>
    <property type="project" value="TreeGrafter"/>
</dbReference>
<dbReference type="InterPro" id="IPR020449">
    <property type="entry name" value="Tscrpt_reg_AraC-type_HTH"/>
</dbReference>
<dbReference type="GO" id="GO:0003700">
    <property type="term" value="F:DNA-binding transcription factor activity"/>
    <property type="evidence" value="ECO:0007669"/>
    <property type="project" value="InterPro"/>
</dbReference>
<sequence>MQSDKGTISIRLVTEAVLELQGRGQDSGPLLARAGIAPALLAKPYARVTCEQYARLWLDLARQMDDEFFGLNARRMKVGSFAFMARTASKETSLEPALHGALRFLGLIFEDFSPRLLRAGGMAEIAIDQSPNSQATRPRAFADFTLWMMVHGLACWLVGRRIPIIAIDVQRPQPDYLEDYRVMFSDNLRFGRPYSRLLFNAQWLDLPIRRSADELKQFLQAAPQGILVRYRDPQSHAARIKAYLRGIKPERWPDIEAISAHFFMAPSTLRRKLSQEGQSYQSLKDHVRRDLALNRLNQGEVNFNELAFELGFADASAFYKAFKKWTGSTPGQYQAMMQPQGGVTVKTAQTG</sequence>